<evidence type="ECO:0000256" key="2">
    <source>
        <dbReference type="PROSITE-ProRule" id="PRU00335"/>
    </source>
</evidence>
<dbReference type="InterPro" id="IPR050109">
    <property type="entry name" value="HTH-type_TetR-like_transc_reg"/>
</dbReference>
<dbReference type="SUPFAM" id="SSF48498">
    <property type="entry name" value="Tetracyclin repressor-like, C-terminal domain"/>
    <property type="match status" value="1"/>
</dbReference>
<dbReference type="Pfam" id="PF01381">
    <property type="entry name" value="HTH_3"/>
    <property type="match status" value="1"/>
</dbReference>
<feature type="DNA-binding region" description="H-T-H motif" evidence="2">
    <location>
        <begin position="118"/>
        <end position="137"/>
    </location>
</feature>
<dbReference type="InterPro" id="IPR036271">
    <property type="entry name" value="Tet_transcr_reg_TetR-rel_C_sf"/>
</dbReference>
<dbReference type="InterPro" id="IPR010982">
    <property type="entry name" value="Lambda_DNA-bd_dom_sf"/>
</dbReference>
<dbReference type="InterPro" id="IPR041490">
    <property type="entry name" value="KstR2_TetR_C"/>
</dbReference>
<dbReference type="SUPFAM" id="SSF47413">
    <property type="entry name" value="lambda repressor-like DNA-binding domains"/>
    <property type="match status" value="1"/>
</dbReference>
<reference evidence="5 6" key="1">
    <citation type="submission" date="2020-07" db="EMBL/GenBank/DDBJ databases">
        <title>Draft genome sequence of four isobutane-metabolizing strains capable of cometabolically degrading diverse ether contaminants.</title>
        <authorList>
            <person name="Chen W."/>
            <person name="Faulkner N."/>
            <person name="Smith C."/>
            <person name="Hyman M."/>
        </authorList>
    </citation>
    <scope>NUCLEOTIDE SEQUENCE [LARGE SCALE GENOMIC DNA]</scope>
    <source>
        <strain evidence="5 6">2A</strain>
    </source>
</reference>
<dbReference type="Gene3D" id="1.10.260.40">
    <property type="entry name" value="lambda repressor-like DNA-binding domains"/>
    <property type="match status" value="1"/>
</dbReference>
<dbReference type="AlphaFoldDB" id="A0A7G8PGB8"/>
<feature type="domain" description="HTH cro/C1-type" evidence="3">
    <location>
        <begin position="16"/>
        <end position="70"/>
    </location>
</feature>
<feature type="domain" description="HTH tetR-type" evidence="4">
    <location>
        <begin position="95"/>
        <end position="155"/>
    </location>
</feature>
<keyword evidence="1 2" id="KW-0238">DNA-binding</keyword>
<dbReference type="Pfam" id="PF17932">
    <property type="entry name" value="TetR_C_24"/>
    <property type="match status" value="1"/>
</dbReference>
<dbReference type="SUPFAM" id="SSF46689">
    <property type="entry name" value="Homeodomain-like"/>
    <property type="match status" value="1"/>
</dbReference>
<dbReference type="GO" id="GO:0000976">
    <property type="term" value="F:transcription cis-regulatory region binding"/>
    <property type="evidence" value="ECO:0007669"/>
    <property type="project" value="TreeGrafter"/>
</dbReference>
<accession>A0A7G8PGB8</accession>
<dbReference type="InterPro" id="IPR009057">
    <property type="entry name" value="Homeodomain-like_sf"/>
</dbReference>
<proteinExistence type="predicted"/>
<name>A0A7G8PGB8_9MYCO</name>
<dbReference type="PRINTS" id="PR00455">
    <property type="entry name" value="HTHTETR"/>
</dbReference>
<gene>
    <name evidence="5" type="ORF">HZU40_03220</name>
</gene>
<dbReference type="GO" id="GO:0003700">
    <property type="term" value="F:DNA-binding transcription factor activity"/>
    <property type="evidence" value="ECO:0007669"/>
    <property type="project" value="TreeGrafter"/>
</dbReference>
<dbReference type="Proteomes" id="UP000515498">
    <property type="component" value="Chromosome"/>
</dbReference>
<dbReference type="SMART" id="SM00530">
    <property type="entry name" value="HTH_XRE"/>
    <property type="match status" value="1"/>
</dbReference>
<dbReference type="KEGG" id="mflu:HZU40_03220"/>
<dbReference type="InterPro" id="IPR001387">
    <property type="entry name" value="Cro/C1-type_HTH"/>
</dbReference>
<dbReference type="EMBL" id="CP059894">
    <property type="protein sequence ID" value="QNJ93384.1"/>
    <property type="molecule type" value="Genomic_DNA"/>
</dbReference>
<dbReference type="PROSITE" id="PS50943">
    <property type="entry name" value="HTH_CROC1"/>
    <property type="match status" value="1"/>
</dbReference>
<sequence length="291" mass="31708">MFSIPEHSVPPVGVAVRAARVQAGLSLRALAGQIGVSAATLSAIENGRTGLSVQRLQRVAAVLEVAPARLLSMTGADTAATSHREESAQWRSFPPLTIDPVLRGAIDAFVETGYHGTSMRMLAARIGVSVPGIYHHYADKQQLLVRILDVTMSELSWRIESARREADDGRSEVALIVEALALFHTHHRKLAFIGASEMRSLEGPNRRRITGLRDRVQYMLDEAVDRGIADGTLQTSEPRAAARAIATMCTSLPQWFRDDGPRRAEDIARAYVGFAVAMLTAPATDKEHKKL</sequence>
<dbReference type="PANTHER" id="PTHR30055">
    <property type="entry name" value="HTH-TYPE TRANSCRIPTIONAL REGULATOR RUTR"/>
    <property type="match status" value="1"/>
</dbReference>
<dbReference type="InterPro" id="IPR001647">
    <property type="entry name" value="HTH_TetR"/>
</dbReference>
<dbReference type="PROSITE" id="PS50977">
    <property type="entry name" value="HTH_TETR_2"/>
    <property type="match status" value="1"/>
</dbReference>
<evidence type="ECO:0000256" key="1">
    <source>
        <dbReference type="ARBA" id="ARBA00023125"/>
    </source>
</evidence>
<organism evidence="5 6">
    <name type="scientific">Mycolicibacterium fluoranthenivorans</name>
    <dbReference type="NCBI Taxonomy" id="258505"/>
    <lineage>
        <taxon>Bacteria</taxon>
        <taxon>Bacillati</taxon>
        <taxon>Actinomycetota</taxon>
        <taxon>Actinomycetes</taxon>
        <taxon>Mycobacteriales</taxon>
        <taxon>Mycobacteriaceae</taxon>
        <taxon>Mycolicibacterium</taxon>
    </lineage>
</organism>
<protein>
    <submittedName>
        <fullName evidence="5">TetR family transcriptional regulator</fullName>
    </submittedName>
</protein>
<dbReference type="CDD" id="cd00093">
    <property type="entry name" value="HTH_XRE"/>
    <property type="match status" value="1"/>
</dbReference>
<evidence type="ECO:0000259" key="3">
    <source>
        <dbReference type="PROSITE" id="PS50943"/>
    </source>
</evidence>
<dbReference type="RefSeq" id="WP_187097508.1">
    <property type="nucleotide sequence ID" value="NZ_CP059894.1"/>
</dbReference>
<evidence type="ECO:0000313" key="5">
    <source>
        <dbReference type="EMBL" id="QNJ93384.1"/>
    </source>
</evidence>
<dbReference type="PANTHER" id="PTHR30055:SF237">
    <property type="entry name" value="TRANSCRIPTIONAL REPRESSOR MCE3R"/>
    <property type="match status" value="1"/>
</dbReference>
<dbReference type="Pfam" id="PF00440">
    <property type="entry name" value="TetR_N"/>
    <property type="match status" value="1"/>
</dbReference>
<dbReference type="Gene3D" id="1.10.357.10">
    <property type="entry name" value="Tetracycline Repressor, domain 2"/>
    <property type="match status" value="1"/>
</dbReference>
<evidence type="ECO:0000313" key="6">
    <source>
        <dbReference type="Proteomes" id="UP000515498"/>
    </source>
</evidence>
<evidence type="ECO:0000259" key="4">
    <source>
        <dbReference type="PROSITE" id="PS50977"/>
    </source>
</evidence>